<dbReference type="Gene3D" id="3.20.20.80">
    <property type="entry name" value="Glycosidases"/>
    <property type="match status" value="1"/>
</dbReference>
<dbReference type="InterPro" id="IPR017853">
    <property type="entry name" value="GH"/>
</dbReference>
<dbReference type="Gene3D" id="3.10.50.10">
    <property type="match status" value="1"/>
</dbReference>
<dbReference type="PROSITE" id="PS51910">
    <property type="entry name" value="GH18_2"/>
    <property type="match status" value="1"/>
</dbReference>
<dbReference type="PANTHER" id="PTHR11177">
    <property type="entry name" value="CHITINASE"/>
    <property type="match status" value="1"/>
</dbReference>
<sequence>AQYYTHLVYGFSPLISTVKWQLEDPTVNEVQRYSAFNGLKNDRPRLKTMLSLGGDLPNIAPMSQMVADPSKRSHFINTTIAYVRKYGFDGIDIDWEFPTDGSRGGSPSDAAGFAAFVSDLRIAIDNEARGRSTKLLLSSIVPGGPFWGQYYLINQTIADLDWVNILAYNVLGTWGSQTDCSAPLENPHNIQSDSVANALKYYLQLASQRGVRGDKFNLGLSFWGIAYKLKKAIGASSSSPGVGTPSYTNGESPATPGFCTRQPGYLAYFEIDRIRSNSSIISTPVVEDGVSKCQYFTYNSDQWVAYDDQKTLSEKIDLGLALGLTGVSVWGMDADKPGSWDLTESVYSKIIN</sequence>
<dbReference type="Pfam" id="PF00704">
    <property type="entry name" value="Glyco_hydro_18"/>
    <property type="match status" value="1"/>
</dbReference>
<dbReference type="SMART" id="SM00636">
    <property type="entry name" value="Glyco_18"/>
    <property type="match status" value="1"/>
</dbReference>
<reference evidence="6" key="1">
    <citation type="submission" date="2015-04" db="EMBL/GenBank/DDBJ databases">
        <title>The genome sequence of the plant pathogenic Rhizarian Plasmodiophora brassicae reveals insights in its biotrophic life cycle and the origin of chitin synthesis.</title>
        <authorList>
            <person name="Schwelm A."/>
            <person name="Fogelqvist J."/>
            <person name="Knaust A."/>
            <person name="Julke S."/>
            <person name="Lilja T."/>
            <person name="Dhandapani V."/>
            <person name="Bonilla-Rosso G."/>
            <person name="Karlsson M."/>
            <person name="Shevchenko A."/>
            <person name="Choi S.R."/>
            <person name="Kim H.G."/>
            <person name="Park J.Y."/>
            <person name="Lim Y.P."/>
            <person name="Ludwig-Muller J."/>
            <person name="Dixelius C."/>
        </authorList>
    </citation>
    <scope>NUCLEOTIDE SEQUENCE</scope>
    <source>
        <tissue evidence="6">Potato root galls</tissue>
    </source>
</reference>
<dbReference type="PANTHER" id="PTHR11177:SF317">
    <property type="entry name" value="CHITINASE 12-RELATED"/>
    <property type="match status" value="1"/>
</dbReference>
<proteinExistence type="inferred from homology"/>
<evidence type="ECO:0000313" key="6">
    <source>
        <dbReference type="EMBL" id="CRZ05662.1"/>
    </source>
</evidence>
<dbReference type="InterPro" id="IPR001223">
    <property type="entry name" value="Glyco_hydro18_cat"/>
</dbReference>
<dbReference type="GO" id="GO:0008061">
    <property type="term" value="F:chitin binding"/>
    <property type="evidence" value="ECO:0007669"/>
    <property type="project" value="InterPro"/>
</dbReference>
<feature type="domain" description="GH18" evidence="5">
    <location>
        <begin position="1"/>
        <end position="352"/>
    </location>
</feature>
<dbReference type="EMBL" id="HACM01005220">
    <property type="protein sequence ID" value="CRZ05662.1"/>
    <property type="molecule type" value="Transcribed_RNA"/>
</dbReference>
<accession>A0A0H5QV81</accession>
<evidence type="ECO:0000256" key="1">
    <source>
        <dbReference type="ARBA" id="ARBA00022801"/>
    </source>
</evidence>
<protein>
    <recommendedName>
        <fullName evidence="5">GH18 domain-containing protein</fullName>
    </recommendedName>
</protein>
<dbReference type="PROSITE" id="PS01095">
    <property type="entry name" value="GH18_1"/>
    <property type="match status" value="1"/>
</dbReference>
<dbReference type="AlphaFoldDB" id="A0A0H5QV81"/>
<evidence type="ECO:0000256" key="2">
    <source>
        <dbReference type="ARBA" id="ARBA00023295"/>
    </source>
</evidence>
<comment type="similarity">
    <text evidence="4">Belongs to the glycosyl hydrolase 18 family.</text>
</comment>
<dbReference type="InterPro" id="IPR001579">
    <property type="entry name" value="Glyco_hydro_18_chit_AS"/>
</dbReference>
<dbReference type="SUPFAM" id="SSF54556">
    <property type="entry name" value="Chitinase insertion domain"/>
    <property type="match status" value="1"/>
</dbReference>
<organism evidence="6">
    <name type="scientific">Spongospora subterranea</name>
    <dbReference type="NCBI Taxonomy" id="70186"/>
    <lineage>
        <taxon>Eukaryota</taxon>
        <taxon>Sar</taxon>
        <taxon>Rhizaria</taxon>
        <taxon>Endomyxa</taxon>
        <taxon>Phytomyxea</taxon>
        <taxon>Plasmodiophorida</taxon>
        <taxon>Plasmodiophoridae</taxon>
        <taxon>Spongospora</taxon>
    </lineage>
</organism>
<keyword evidence="2 3" id="KW-0326">Glycosidase</keyword>
<dbReference type="GO" id="GO:0005975">
    <property type="term" value="P:carbohydrate metabolic process"/>
    <property type="evidence" value="ECO:0007669"/>
    <property type="project" value="InterPro"/>
</dbReference>
<dbReference type="GO" id="GO:0005576">
    <property type="term" value="C:extracellular region"/>
    <property type="evidence" value="ECO:0007669"/>
    <property type="project" value="TreeGrafter"/>
</dbReference>
<name>A0A0H5QV81_9EUKA</name>
<dbReference type="GO" id="GO:0004568">
    <property type="term" value="F:chitinase activity"/>
    <property type="evidence" value="ECO:0007669"/>
    <property type="project" value="TreeGrafter"/>
</dbReference>
<evidence type="ECO:0000259" key="5">
    <source>
        <dbReference type="PROSITE" id="PS51910"/>
    </source>
</evidence>
<evidence type="ECO:0000256" key="3">
    <source>
        <dbReference type="RuleBase" id="RU000489"/>
    </source>
</evidence>
<evidence type="ECO:0000256" key="4">
    <source>
        <dbReference type="RuleBase" id="RU004453"/>
    </source>
</evidence>
<dbReference type="InterPro" id="IPR029070">
    <property type="entry name" value="Chitinase_insertion_sf"/>
</dbReference>
<keyword evidence="1 3" id="KW-0378">Hydrolase</keyword>
<dbReference type="GO" id="GO:0006032">
    <property type="term" value="P:chitin catabolic process"/>
    <property type="evidence" value="ECO:0007669"/>
    <property type="project" value="TreeGrafter"/>
</dbReference>
<dbReference type="InterPro" id="IPR011583">
    <property type="entry name" value="Chitinase_II/V-like_cat"/>
</dbReference>
<dbReference type="InterPro" id="IPR050314">
    <property type="entry name" value="Glycosyl_Hydrlase_18"/>
</dbReference>
<dbReference type="SUPFAM" id="SSF51445">
    <property type="entry name" value="(Trans)glycosidases"/>
    <property type="match status" value="1"/>
</dbReference>
<feature type="non-terminal residue" evidence="6">
    <location>
        <position position="1"/>
    </location>
</feature>